<dbReference type="SMART" id="SM00184">
    <property type="entry name" value="RING"/>
    <property type="match status" value="1"/>
</dbReference>
<dbReference type="SUPFAM" id="SSF63829">
    <property type="entry name" value="Calcium-dependent phosphotriesterase"/>
    <property type="match status" value="1"/>
</dbReference>
<dbReference type="Pfam" id="PF13445">
    <property type="entry name" value="zf-RING_UBOX"/>
    <property type="match status" value="1"/>
</dbReference>
<sequence length="633" mass="71841">MAKRGKPSNVIDDIQRPGGDDVLKCPLCLDTFETPRALACLHTFCEPCLKFHITDLKASMRDGKLDKVPCPVCERPSVPPDVLKHPHEMVKDFPLNHFLLPHLEVATPRSRTNNIAHGRKGVSFVQCCGSCTASGRAVEATADCTVAKHKACDILTELDDLGVQLKQGEKPKQLKDNMKGLQKALGDMVDAIRTNNYGIKRESEEIPKLIQSMKAKVLRLFQYLEEAVDEKIQSFQDEYSNRNSERAFRYKQLLVAIEASTAALETVLEHGTYTQEYDDLIKVEKDNLTCTTIQLKLDDATESVVNATERLGDVFVENIKPDLAELPPLLFARREESVDDLNLELVKTCHLKKSDPNITRQCISATYMDKKLALIFEVKNRTWFSYTLSLISTEKMEEIHTSELKRDPKHVIALDSNNLAITFPNGGFIEFYLYTAQRKKKPLKFELNHSVKCDIRNAIVAKYSKREFAISTCNYFGTMTHEGVTKQLFYYSVSLRVRETDFWSTQLLVENVVVDLKRKRIYVSANKPNKLYSFTPNGVVMIDLAFDQPITSLDLDPDGNIIVCSGTEIAAKLKQVSANTGKVMRVVVIEMPTPKLTCYNRKGSDFYTVENGKKTRLDKYRYNKNNDEEIFDD</sequence>
<accession>A0ABY7DVV5</accession>
<keyword evidence="2 4" id="KW-0863">Zinc-finger</keyword>
<keyword evidence="7" id="KW-1185">Reference proteome</keyword>
<dbReference type="InterPro" id="IPR017907">
    <property type="entry name" value="Znf_RING_CS"/>
</dbReference>
<organism evidence="6 7">
    <name type="scientific">Mya arenaria</name>
    <name type="common">Soft-shell clam</name>
    <dbReference type="NCBI Taxonomy" id="6604"/>
    <lineage>
        <taxon>Eukaryota</taxon>
        <taxon>Metazoa</taxon>
        <taxon>Spiralia</taxon>
        <taxon>Lophotrochozoa</taxon>
        <taxon>Mollusca</taxon>
        <taxon>Bivalvia</taxon>
        <taxon>Autobranchia</taxon>
        <taxon>Heteroconchia</taxon>
        <taxon>Euheterodonta</taxon>
        <taxon>Imparidentia</taxon>
        <taxon>Neoheterodontei</taxon>
        <taxon>Myida</taxon>
        <taxon>Myoidea</taxon>
        <taxon>Myidae</taxon>
        <taxon>Mya</taxon>
    </lineage>
</organism>
<proteinExistence type="predicted"/>
<evidence type="ECO:0000256" key="2">
    <source>
        <dbReference type="ARBA" id="ARBA00022771"/>
    </source>
</evidence>
<dbReference type="PROSITE" id="PS50089">
    <property type="entry name" value="ZF_RING_2"/>
    <property type="match status" value="1"/>
</dbReference>
<evidence type="ECO:0000256" key="3">
    <source>
        <dbReference type="ARBA" id="ARBA00022833"/>
    </source>
</evidence>
<dbReference type="SUPFAM" id="SSF57850">
    <property type="entry name" value="RING/U-box"/>
    <property type="match status" value="1"/>
</dbReference>
<keyword evidence="3" id="KW-0862">Zinc</keyword>
<evidence type="ECO:0000256" key="1">
    <source>
        <dbReference type="ARBA" id="ARBA00022723"/>
    </source>
</evidence>
<dbReference type="PANTHER" id="PTHR25462:SF229">
    <property type="entry name" value="TRANSCRIPTION INTERMEDIARY FACTOR 1-BETA"/>
    <property type="match status" value="1"/>
</dbReference>
<protein>
    <recommendedName>
        <fullName evidence="5">RING-type domain-containing protein</fullName>
    </recommendedName>
</protein>
<name>A0ABY7DVV5_MYAAR</name>
<dbReference type="InterPro" id="IPR027370">
    <property type="entry name" value="Znf-RING_euk"/>
</dbReference>
<dbReference type="EMBL" id="CP111015">
    <property type="protein sequence ID" value="WAR01822.1"/>
    <property type="molecule type" value="Genomic_DNA"/>
</dbReference>
<reference evidence="6" key="1">
    <citation type="submission" date="2022-11" db="EMBL/GenBank/DDBJ databases">
        <title>Centuries of genome instability and evolution in soft-shell clam transmissible cancer (bioRxiv).</title>
        <authorList>
            <person name="Hart S.F.M."/>
            <person name="Yonemitsu M.A."/>
            <person name="Giersch R.M."/>
            <person name="Beal B.F."/>
            <person name="Arriagada G."/>
            <person name="Davis B.W."/>
            <person name="Ostrander E.A."/>
            <person name="Goff S.P."/>
            <person name="Metzger M.J."/>
        </authorList>
    </citation>
    <scope>NUCLEOTIDE SEQUENCE</scope>
    <source>
        <strain evidence="6">MELC-2E11</strain>
        <tissue evidence="6">Siphon/mantle</tissue>
    </source>
</reference>
<keyword evidence="1" id="KW-0479">Metal-binding</keyword>
<evidence type="ECO:0000256" key="4">
    <source>
        <dbReference type="PROSITE-ProRule" id="PRU00175"/>
    </source>
</evidence>
<evidence type="ECO:0000259" key="5">
    <source>
        <dbReference type="PROSITE" id="PS50089"/>
    </source>
</evidence>
<dbReference type="InterPro" id="IPR047153">
    <property type="entry name" value="TRIM45/56/19-like"/>
</dbReference>
<dbReference type="Gene3D" id="3.30.40.10">
    <property type="entry name" value="Zinc/RING finger domain, C3HC4 (zinc finger)"/>
    <property type="match status" value="1"/>
</dbReference>
<dbReference type="Proteomes" id="UP001164746">
    <property type="component" value="Chromosome 4"/>
</dbReference>
<dbReference type="PROSITE" id="PS00518">
    <property type="entry name" value="ZF_RING_1"/>
    <property type="match status" value="1"/>
</dbReference>
<dbReference type="PANTHER" id="PTHR25462">
    <property type="entry name" value="BONUS, ISOFORM C-RELATED"/>
    <property type="match status" value="1"/>
</dbReference>
<gene>
    <name evidence="6" type="ORF">MAR_008380</name>
</gene>
<evidence type="ECO:0000313" key="6">
    <source>
        <dbReference type="EMBL" id="WAR01822.1"/>
    </source>
</evidence>
<feature type="domain" description="RING-type" evidence="5">
    <location>
        <begin position="25"/>
        <end position="74"/>
    </location>
</feature>
<dbReference type="InterPro" id="IPR013083">
    <property type="entry name" value="Znf_RING/FYVE/PHD"/>
</dbReference>
<evidence type="ECO:0000313" key="7">
    <source>
        <dbReference type="Proteomes" id="UP001164746"/>
    </source>
</evidence>
<dbReference type="InterPro" id="IPR001841">
    <property type="entry name" value="Znf_RING"/>
</dbReference>